<evidence type="ECO:0000256" key="1">
    <source>
        <dbReference type="SAM" id="Phobius"/>
    </source>
</evidence>
<proteinExistence type="predicted"/>
<keyword evidence="1" id="KW-0472">Membrane</keyword>
<evidence type="ECO:0000313" key="2">
    <source>
        <dbReference type="EMBL" id="EKD24537.1"/>
    </source>
</evidence>
<feature type="transmembrane region" description="Helical" evidence="1">
    <location>
        <begin position="25"/>
        <end position="53"/>
    </location>
</feature>
<dbReference type="EMBL" id="AMFJ01036219">
    <property type="protein sequence ID" value="EKD24537.1"/>
    <property type="molecule type" value="Genomic_DNA"/>
</dbReference>
<organism evidence="2">
    <name type="scientific">uncultured bacterium</name>
    <name type="common">gcode 4</name>
    <dbReference type="NCBI Taxonomy" id="1234023"/>
    <lineage>
        <taxon>Bacteria</taxon>
        <taxon>environmental samples</taxon>
    </lineage>
</organism>
<reference evidence="2" key="1">
    <citation type="journal article" date="2012" name="Science">
        <title>Fermentation, hydrogen, and sulfur metabolism in multiple uncultivated bacterial phyla.</title>
        <authorList>
            <person name="Wrighton K.C."/>
            <person name="Thomas B.C."/>
            <person name="Sharon I."/>
            <person name="Miller C.S."/>
            <person name="Castelle C.J."/>
            <person name="VerBerkmoes N.C."/>
            <person name="Wilkins M.J."/>
            <person name="Hettich R.L."/>
            <person name="Lipton M.S."/>
            <person name="Williams K.H."/>
            <person name="Long P.E."/>
            <person name="Banfield J.F."/>
        </authorList>
    </citation>
    <scope>NUCLEOTIDE SEQUENCE [LARGE SCALE GENOMIC DNA]</scope>
</reference>
<comment type="caution">
    <text evidence="2">The sequence shown here is derived from an EMBL/GenBank/DDBJ whole genome shotgun (WGS) entry which is preliminary data.</text>
</comment>
<feature type="transmembrane region" description="Helical" evidence="1">
    <location>
        <begin position="74"/>
        <end position="92"/>
    </location>
</feature>
<sequence length="107" mass="12904">MENQNIETQKDVLEKVLKNPWWIKAIPHFCIISTILLMAYGAFDILDIILMFVWIWLSQKIQKNKFIISKENRIYLVLIVFMRLPMVYPYAIKLFHSLQTLYTQMNH</sequence>
<name>K1XHF1_9BACT</name>
<dbReference type="AlphaFoldDB" id="K1XHF1"/>
<keyword evidence="1" id="KW-0812">Transmembrane</keyword>
<protein>
    <submittedName>
        <fullName evidence="2">Uncharacterized protein</fullName>
    </submittedName>
</protein>
<keyword evidence="1" id="KW-1133">Transmembrane helix</keyword>
<gene>
    <name evidence="2" type="ORF">ACD_80C00212G0010</name>
</gene>
<accession>K1XHF1</accession>